<dbReference type="AlphaFoldDB" id="A0A944DIC7"/>
<comment type="caution">
    <text evidence="1">The sequence shown here is derived from an EMBL/GenBank/DDBJ whole genome shotgun (WGS) entry which is preliminary data.</text>
</comment>
<dbReference type="Pfam" id="PF16290">
    <property type="entry name" value="DUF4936"/>
    <property type="match status" value="1"/>
</dbReference>
<dbReference type="Proteomes" id="UP000694660">
    <property type="component" value="Unassembled WGS sequence"/>
</dbReference>
<gene>
    <name evidence="1" type="ORF">I8J34_19740</name>
</gene>
<keyword evidence="2" id="KW-1185">Reference proteome</keyword>
<evidence type="ECO:0000313" key="2">
    <source>
        <dbReference type="Proteomes" id="UP000694660"/>
    </source>
</evidence>
<name>A0A944DIC7_DENI1</name>
<organism evidence="1 2">
    <name type="scientific">Denitromonas iodatirespirans</name>
    <dbReference type="NCBI Taxonomy" id="2795389"/>
    <lineage>
        <taxon>Bacteria</taxon>
        <taxon>Pseudomonadati</taxon>
        <taxon>Pseudomonadota</taxon>
        <taxon>Betaproteobacteria</taxon>
        <taxon>Rhodocyclales</taxon>
        <taxon>Zoogloeaceae</taxon>
        <taxon>Denitromonas</taxon>
    </lineage>
</organism>
<dbReference type="EMBL" id="JAEKFT010000029">
    <property type="protein sequence ID" value="MBT0963423.1"/>
    <property type="molecule type" value="Genomic_DNA"/>
</dbReference>
<accession>A0A944DIC7</accession>
<evidence type="ECO:0000313" key="1">
    <source>
        <dbReference type="EMBL" id="MBT0963423.1"/>
    </source>
</evidence>
<protein>
    <submittedName>
        <fullName evidence="1">DUF4936 family protein</fullName>
    </submittedName>
</protein>
<dbReference type="RefSeq" id="WP_214363356.1">
    <property type="nucleotide sequence ID" value="NZ_JAEKFT010000029.1"/>
</dbReference>
<proteinExistence type="predicted"/>
<dbReference type="InterPro" id="IPR032556">
    <property type="entry name" value="DUF4936"/>
</dbReference>
<sequence>MSARVSDLYVYYRVDPARTDDARRAAQRVLDAVAEATGVSGSLHRRADDPLTWMEVYRAVPDADRFLPALAHAAHAADIDAHLDGARHVEHFVPCA</sequence>
<reference evidence="2" key="1">
    <citation type="journal article" date="2022" name="ISME J.">
        <title>Genetic and phylogenetic analysis of dissimilatory iodate-reducing bacteria identifies potential niches across the world's oceans.</title>
        <authorList>
            <person name="Reyes-Umana V."/>
            <person name="Henning Z."/>
            <person name="Lee K."/>
            <person name="Barnum T.P."/>
            <person name="Coates J.D."/>
        </authorList>
    </citation>
    <scope>NUCLEOTIDE SEQUENCE [LARGE SCALE GENOMIC DNA]</scope>
    <source>
        <strain evidence="2">IR12</strain>
    </source>
</reference>